<sequence>CHCPEWAEFEGDPDIAGTGIIISFIISAASTIICTCIFLMLFRCKGGTKPDTNSFSPIDVFTRNRIGNPVVRFLGQSQWLGIRLTRTKLSLCNLVQLLADTQLVTGIAMLCAAVIRLRHGLISVYHFSMVKNLVWFSSNVHLLTLLVIRADMLVTMKKGERLVHLRHGTWQKRLEARMGRGGDMLAKVVCMLLMAALLLYCSWVSGAEGWEDNYTCPARCALDRPKGGEALRWIKVDFALVIYAYPMACVPLWPWAGRMWLDRIWHRLIDNKTLGTKSIKPWSVRWVFVPLNVVHAWMGPKEKERELDVDGFGQLIPLFLLGLPFCRFFGCTAVSRVSFCDSLEMANRKEHSRHRQRAQAKAVKQFCAAWLMNNHRQEERKQEEQNMPPQGGE</sequence>
<feature type="transmembrane region" description="Helical" evidence="1">
    <location>
        <begin position="20"/>
        <end position="42"/>
    </location>
</feature>
<dbReference type="EMBL" id="JAULSW010000007">
    <property type="protein sequence ID" value="KAK3374719.1"/>
    <property type="molecule type" value="Genomic_DNA"/>
</dbReference>
<dbReference type="PANTHER" id="PTHR37577:SF1">
    <property type="entry name" value="INTEGRAL MEMBRANE PROTEIN"/>
    <property type="match status" value="1"/>
</dbReference>
<feature type="non-terminal residue" evidence="2">
    <location>
        <position position="1"/>
    </location>
</feature>
<evidence type="ECO:0000313" key="2">
    <source>
        <dbReference type="EMBL" id="KAK3374719.1"/>
    </source>
</evidence>
<name>A0AAE0KDV4_9PEZI</name>
<evidence type="ECO:0000313" key="3">
    <source>
        <dbReference type="Proteomes" id="UP001285441"/>
    </source>
</evidence>
<keyword evidence="1" id="KW-0472">Membrane</keyword>
<comment type="caution">
    <text evidence="2">The sequence shown here is derived from an EMBL/GenBank/DDBJ whole genome shotgun (WGS) entry which is preliminary data.</text>
</comment>
<dbReference type="Proteomes" id="UP001285441">
    <property type="component" value="Unassembled WGS sequence"/>
</dbReference>
<reference evidence="2" key="2">
    <citation type="submission" date="2023-06" db="EMBL/GenBank/DDBJ databases">
        <authorList>
            <consortium name="Lawrence Berkeley National Laboratory"/>
            <person name="Haridas S."/>
            <person name="Hensen N."/>
            <person name="Bonometti L."/>
            <person name="Westerberg I."/>
            <person name="Brannstrom I.O."/>
            <person name="Guillou S."/>
            <person name="Cros-Aarteil S."/>
            <person name="Calhoun S."/>
            <person name="Kuo A."/>
            <person name="Mondo S."/>
            <person name="Pangilinan J."/>
            <person name="Riley R."/>
            <person name="LaButti K."/>
            <person name="Andreopoulos B."/>
            <person name="Lipzen A."/>
            <person name="Chen C."/>
            <person name="Yanf M."/>
            <person name="Daum C."/>
            <person name="Ng V."/>
            <person name="Clum A."/>
            <person name="Steindorff A."/>
            <person name="Ohm R."/>
            <person name="Martin F."/>
            <person name="Silar P."/>
            <person name="Natvig D."/>
            <person name="Lalanne C."/>
            <person name="Gautier V."/>
            <person name="Ament-velasquez S.L."/>
            <person name="Kruys A."/>
            <person name="Hutchinson M.I."/>
            <person name="Powell A.J."/>
            <person name="Barry K."/>
            <person name="Miller A.N."/>
            <person name="Grigoriev I.V."/>
            <person name="Debuchy R."/>
            <person name="Gladieux P."/>
            <person name="Thoren M.H."/>
            <person name="Johannesson H."/>
        </authorList>
    </citation>
    <scope>NUCLEOTIDE SEQUENCE</scope>
    <source>
        <strain evidence="2">CBS 232.78</strain>
    </source>
</reference>
<feature type="transmembrane region" description="Helical" evidence="1">
    <location>
        <begin position="184"/>
        <end position="205"/>
    </location>
</feature>
<dbReference type="PANTHER" id="PTHR37577">
    <property type="entry name" value="INTEGRAL MEMBRANE PROTEIN"/>
    <property type="match status" value="1"/>
</dbReference>
<proteinExistence type="predicted"/>
<reference evidence="2" key="1">
    <citation type="journal article" date="2023" name="Mol. Phylogenet. Evol.">
        <title>Genome-scale phylogeny and comparative genomics of the fungal order Sordariales.</title>
        <authorList>
            <person name="Hensen N."/>
            <person name="Bonometti L."/>
            <person name="Westerberg I."/>
            <person name="Brannstrom I.O."/>
            <person name="Guillou S."/>
            <person name="Cros-Aarteil S."/>
            <person name="Calhoun S."/>
            <person name="Haridas S."/>
            <person name="Kuo A."/>
            <person name="Mondo S."/>
            <person name="Pangilinan J."/>
            <person name="Riley R."/>
            <person name="LaButti K."/>
            <person name="Andreopoulos B."/>
            <person name="Lipzen A."/>
            <person name="Chen C."/>
            <person name="Yan M."/>
            <person name="Daum C."/>
            <person name="Ng V."/>
            <person name="Clum A."/>
            <person name="Steindorff A."/>
            <person name="Ohm R.A."/>
            <person name="Martin F."/>
            <person name="Silar P."/>
            <person name="Natvig D.O."/>
            <person name="Lalanne C."/>
            <person name="Gautier V."/>
            <person name="Ament-Velasquez S.L."/>
            <person name="Kruys A."/>
            <person name="Hutchinson M.I."/>
            <person name="Powell A.J."/>
            <person name="Barry K."/>
            <person name="Miller A.N."/>
            <person name="Grigoriev I.V."/>
            <person name="Debuchy R."/>
            <person name="Gladieux P."/>
            <person name="Hiltunen Thoren M."/>
            <person name="Johannesson H."/>
        </authorList>
    </citation>
    <scope>NUCLEOTIDE SEQUENCE</scope>
    <source>
        <strain evidence="2">CBS 232.78</strain>
    </source>
</reference>
<feature type="transmembrane region" description="Helical" evidence="1">
    <location>
        <begin position="318"/>
        <end position="339"/>
    </location>
</feature>
<keyword evidence="1" id="KW-1133">Transmembrane helix</keyword>
<keyword evidence="1" id="KW-0812">Transmembrane</keyword>
<organism evidence="2 3">
    <name type="scientific">Podospora didyma</name>
    <dbReference type="NCBI Taxonomy" id="330526"/>
    <lineage>
        <taxon>Eukaryota</taxon>
        <taxon>Fungi</taxon>
        <taxon>Dikarya</taxon>
        <taxon>Ascomycota</taxon>
        <taxon>Pezizomycotina</taxon>
        <taxon>Sordariomycetes</taxon>
        <taxon>Sordariomycetidae</taxon>
        <taxon>Sordariales</taxon>
        <taxon>Podosporaceae</taxon>
        <taxon>Podospora</taxon>
    </lineage>
</organism>
<feature type="transmembrane region" description="Helical" evidence="1">
    <location>
        <begin position="135"/>
        <end position="156"/>
    </location>
</feature>
<accession>A0AAE0KDV4</accession>
<protein>
    <submittedName>
        <fullName evidence="2">Uncharacterized protein</fullName>
    </submittedName>
</protein>
<keyword evidence="3" id="KW-1185">Reference proteome</keyword>
<feature type="transmembrane region" description="Helical" evidence="1">
    <location>
        <begin position="240"/>
        <end position="261"/>
    </location>
</feature>
<dbReference type="InterPro" id="IPR053018">
    <property type="entry name" value="Elsinochrome_Biosynth-Asso"/>
</dbReference>
<evidence type="ECO:0000256" key="1">
    <source>
        <dbReference type="SAM" id="Phobius"/>
    </source>
</evidence>
<dbReference type="AlphaFoldDB" id="A0AAE0KDV4"/>
<feature type="transmembrane region" description="Helical" evidence="1">
    <location>
        <begin position="282"/>
        <end position="298"/>
    </location>
</feature>
<gene>
    <name evidence="2" type="ORF">B0H63DRAFT_548994</name>
</gene>
<feature type="transmembrane region" description="Helical" evidence="1">
    <location>
        <begin position="91"/>
        <end position="115"/>
    </location>
</feature>